<evidence type="ECO:0000256" key="2">
    <source>
        <dbReference type="SAM" id="SignalP"/>
    </source>
</evidence>
<sequence>MTKLFLAMLSMSGASPVLARANTVTQKNNNVLPNNPILETKQHLTNLNENDKVNLTQIKSESVSIELGNLTGQNPIELKEYILLEIGTQNSKNSEIMDAMIDIIYNENQWKILGIQFEIPPKHKEIKYKAKFMANKKNPSFTGVLSIDVTLTNSGSPNDLLNHIQTKHLEEIQNPTSRLILDKVKECNSNLDINEVEVINANYKNALIKAKDNSKKYEGQVKVTFNSNIIINIKDIAENGKTETKYAKVEAYNSTQNDQDDLTFTYKPEFGTSALLNAYKGAKFKFSGKGYVYDSSNEKAIDDSIEILWNQKEMTLKNDEYPGSVNWNKYSSNISNSINHGENNVIWKVKVSATAYASWINAYWSYAGIQIKVDSIELLPAN</sequence>
<feature type="signal peptide" evidence="2">
    <location>
        <begin position="1"/>
        <end position="19"/>
    </location>
</feature>
<organism evidence="3 4">
    <name type="scientific">Williamsoniiplasma lucivorax</name>
    <dbReference type="NCBI Taxonomy" id="209274"/>
    <lineage>
        <taxon>Bacteria</taxon>
        <taxon>Bacillati</taxon>
        <taxon>Mycoplasmatota</taxon>
        <taxon>Mollicutes</taxon>
        <taxon>Entomoplasmatales</taxon>
        <taxon>Williamsoniiplasma</taxon>
    </lineage>
</organism>
<reference evidence="3 4" key="1">
    <citation type="submission" date="2017-11" db="EMBL/GenBank/DDBJ databases">
        <title>Genome sequence of Entomoplasma lucivorax PIPN-2 (ATCC 49196).</title>
        <authorList>
            <person name="Lo W.-S."/>
            <person name="Gasparich G.E."/>
            <person name="Kuo C.-H."/>
        </authorList>
    </citation>
    <scope>NUCLEOTIDE SEQUENCE [LARGE SCALE GENOMIC DNA]</scope>
    <source>
        <strain evidence="3 4">PIPN-2</strain>
    </source>
</reference>
<comment type="caution">
    <text evidence="3">The sequence shown here is derived from an EMBL/GenBank/DDBJ whole genome shotgun (WGS) entry which is preliminary data.</text>
</comment>
<name>A0A2S5RD51_9MOLU</name>
<feature type="coiled-coil region" evidence="1">
    <location>
        <begin position="193"/>
        <end position="220"/>
    </location>
</feature>
<feature type="chain" id="PRO_5015416920" evidence="2">
    <location>
        <begin position="20"/>
        <end position="382"/>
    </location>
</feature>
<dbReference type="AlphaFoldDB" id="A0A2S5RD51"/>
<proteinExistence type="predicted"/>
<accession>A0A2S5RD51</accession>
<gene>
    <name evidence="3" type="ORF">ELUCI_v1c07890</name>
</gene>
<dbReference type="RefSeq" id="WP_028126451.1">
    <property type="nucleotide sequence ID" value="NZ_PHNE01000004.1"/>
</dbReference>
<keyword evidence="4" id="KW-1185">Reference proteome</keyword>
<evidence type="ECO:0000256" key="1">
    <source>
        <dbReference type="SAM" id="Coils"/>
    </source>
</evidence>
<protein>
    <submittedName>
        <fullName evidence="3">Uncharacterized protein</fullName>
    </submittedName>
</protein>
<dbReference type="STRING" id="1399797.GCA_000518285_00388"/>
<keyword evidence="2" id="KW-0732">Signal</keyword>
<dbReference type="EMBL" id="PHNE01000004">
    <property type="protein sequence ID" value="PPE05253.1"/>
    <property type="molecule type" value="Genomic_DNA"/>
</dbReference>
<evidence type="ECO:0000313" key="3">
    <source>
        <dbReference type="EMBL" id="PPE05253.1"/>
    </source>
</evidence>
<dbReference type="Proteomes" id="UP000237865">
    <property type="component" value="Unassembled WGS sequence"/>
</dbReference>
<evidence type="ECO:0000313" key="4">
    <source>
        <dbReference type="Proteomes" id="UP000237865"/>
    </source>
</evidence>
<keyword evidence="1" id="KW-0175">Coiled coil</keyword>